<dbReference type="InParanoid" id="T1FQS1"/>
<evidence type="ECO:0000256" key="12">
    <source>
        <dbReference type="ARBA" id="ARBA00023180"/>
    </source>
</evidence>
<evidence type="ECO:0000259" key="15">
    <source>
        <dbReference type="PROSITE" id="PS00652"/>
    </source>
</evidence>
<evidence type="ECO:0000256" key="9">
    <source>
        <dbReference type="ARBA" id="ARBA00023037"/>
    </source>
</evidence>
<dbReference type="GO" id="GO:0005925">
    <property type="term" value="C:focal adhesion"/>
    <property type="evidence" value="ECO:0000318"/>
    <property type="project" value="GO_Central"/>
</dbReference>
<evidence type="ECO:0000256" key="3">
    <source>
        <dbReference type="ARBA" id="ARBA00022536"/>
    </source>
</evidence>
<organism evidence="17 18">
    <name type="scientific">Helobdella robusta</name>
    <name type="common">Californian leech</name>
    <dbReference type="NCBI Taxonomy" id="6412"/>
    <lineage>
        <taxon>Eukaryota</taxon>
        <taxon>Metazoa</taxon>
        <taxon>Spiralia</taxon>
        <taxon>Lophotrochozoa</taxon>
        <taxon>Annelida</taxon>
        <taxon>Clitellata</taxon>
        <taxon>Hirudinea</taxon>
        <taxon>Rhynchobdellida</taxon>
        <taxon>Glossiphoniidae</taxon>
        <taxon>Helobdella</taxon>
    </lineage>
</organism>
<dbReference type="InterPro" id="IPR032695">
    <property type="entry name" value="Integrin_dom_sf"/>
</dbReference>
<evidence type="ECO:0000256" key="7">
    <source>
        <dbReference type="ARBA" id="ARBA00022889"/>
    </source>
</evidence>
<dbReference type="GO" id="GO:0009986">
    <property type="term" value="C:cell surface"/>
    <property type="evidence" value="ECO:0000318"/>
    <property type="project" value="GO_Central"/>
</dbReference>
<dbReference type="STRING" id="6412.T1FQS1"/>
<keyword evidence="12" id="KW-0325">Glycoprotein</keyword>
<dbReference type="eggNOG" id="KOG1226">
    <property type="taxonomic scope" value="Eukaryota"/>
</dbReference>
<dbReference type="GeneID" id="20211168"/>
<protein>
    <recommendedName>
        <fullName evidence="13">Integrin beta</fullName>
    </recommendedName>
</protein>
<keyword evidence="5" id="KW-0732">Signal</keyword>
<dbReference type="Gene3D" id="3.40.50.410">
    <property type="entry name" value="von Willebrand factor, type A domain"/>
    <property type="match status" value="1"/>
</dbReference>
<keyword evidence="8 14" id="KW-1133">Transmembrane helix</keyword>
<evidence type="ECO:0000256" key="5">
    <source>
        <dbReference type="ARBA" id="ARBA00022729"/>
    </source>
</evidence>
<comment type="subcellular location">
    <subcellularLocation>
        <location evidence="13">Cell membrane</location>
        <topology evidence="13">Single-pass type I membrane protein</topology>
    </subcellularLocation>
    <subcellularLocation>
        <location evidence="1">Membrane</location>
        <topology evidence="1">Single-pass type I membrane protein</topology>
    </subcellularLocation>
</comment>
<dbReference type="FunFam" id="2.10.25.10:FF:000036">
    <property type="entry name" value="Integrin beta"/>
    <property type="match status" value="1"/>
</dbReference>
<dbReference type="SUPFAM" id="SSF53300">
    <property type="entry name" value="vWA-like"/>
    <property type="match status" value="1"/>
</dbReference>
<keyword evidence="3" id="KW-0245">EGF-like domain</keyword>
<dbReference type="GO" id="GO:0016477">
    <property type="term" value="P:cell migration"/>
    <property type="evidence" value="ECO:0000318"/>
    <property type="project" value="GO_Central"/>
</dbReference>
<dbReference type="GO" id="GO:0098609">
    <property type="term" value="P:cell-cell adhesion"/>
    <property type="evidence" value="ECO:0000318"/>
    <property type="project" value="GO_Central"/>
</dbReference>
<keyword evidence="6" id="KW-0677">Repeat</keyword>
<keyword evidence="11" id="KW-1015">Disulfide bond</keyword>
<dbReference type="EMBL" id="AMQM01001382">
    <property type="status" value="NOT_ANNOTATED_CDS"/>
    <property type="molecule type" value="Genomic_DNA"/>
</dbReference>
<dbReference type="InterPro" id="IPR002369">
    <property type="entry name" value="Integrin_bsu_VWA"/>
</dbReference>
<dbReference type="InterPro" id="IPR015812">
    <property type="entry name" value="Integrin_bsu"/>
</dbReference>
<dbReference type="AlphaFoldDB" id="T1FQS1"/>
<name>T1FQS1_HELRO</name>
<keyword evidence="7 13" id="KW-0130">Cell adhesion</keyword>
<evidence type="ECO:0000256" key="10">
    <source>
        <dbReference type="ARBA" id="ARBA00023136"/>
    </source>
</evidence>
<reference evidence="17" key="3">
    <citation type="submission" date="2015-06" db="UniProtKB">
        <authorList>
            <consortium name="EnsemblMetazoa"/>
        </authorList>
    </citation>
    <scope>IDENTIFICATION</scope>
</reference>
<dbReference type="EnsemblMetazoa" id="HelroT189200">
    <property type="protein sequence ID" value="HelroP189200"/>
    <property type="gene ID" value="HelroG189200"/>
</dbReference>
<reference evidence="18" key="1">
    <citation type="submission" date="2012-12" db="EMBL/GenBank/DDBJ databases">
        <authorList>
            <person name="Hellsten U."/>
            <person name="Grimwood J."/>
            <person name="Chapman J.A."/>
            <person name="Shapiro H."/>
            <person name="Aerts A."/>
            <person name="Otillar R.P."/>
            <person name="Terry A.Y."/>
            <person name="Boore J.L."/>
            <person name="Simakov O."/>
            <person name="Marletaz F."/>
            <person name="Cho S.-J."/>
            <person name="Edsinger-Gonzales E."/>
            <person name="Havlak P."/>
            <person name="Kuo D.-H."/>
            <person name="Larsson T."/>
            <person name="Lv J."/>
            <person name="Arendt D."/>
            <person name="Savage R."/>
            <person name="Osoegawa K."/>
            <person name="de Jong P."/>
            <person name="Lindberg D.R."/>
            <person name="Seaver E.C."/>
            <person name="Weisblat D.A."/>
            <person name="Putnam N.H."/>
            <person name="Grigoriev I.V."/>
            <person name="Rokhsar D.S."/>
        </authorList>
    </citation>
    <scope>NUCLEOTIDE SEQUENCE</scope>
</reference>
<dbReference type="SMART" id="SM01241">
    <property type="entry name" value="Integrin_b_cyt"/>
    <property type="match status" value="1"/>
</dbReference>
<dbReference type="PRINTS" id="PR01186">
    <property type="entry name" value="INTEGRINB"/>
</dbReference>
<keyword evidence="4 13" id="KW-0812">Transmembrane</keyword>
<evidence type="ECO:0000256" key="8">
    <source>
        <dbReference type="ARBA" id="ARBA00022989"/>
    </source>
</evidence>
<dbReference type="PANTHER" id="PTHR10082">
    <property type="entry name" value="INTEGRIN BETA SUBUNIT"/>
    <property type="match status" value="1"/>
</dbReference>
<dbReference type="InterPro" id="IPR001368">
    <property type="entry name" value="TNFR/NGFR_Cys_rich_reg"/>
</dbReference>
<feature type="transmembrane region" description="Helical" evidence="14">
    <location>
        <begin position="560"/>
        <end position="585"/>
    </location>
</feature>
<evidence type="ECO:0000313" key="17">
    <source>
        <dbReference type="EnsemblMetazoa" id="HelroP189200"/>
    </source>
</evidence>
<dbReference type="KEGG" id="hro:HELRODRAFT_189200"/>
<dbReference type="GO" id="GO:0005178">
    <property type="term" value="F:integrin binding"/>
    <property type="evidence" value="ECO:0000318"/>
    <property type="project" value="GO_Central"/>
</dbReference>
<evidence type="ECO:0000256" key="1">
    <source>
        <dbReference type="ARBA" id="ARBA00004479"/>
    </source>
</evidence>
<evidence type="ECO:0000313" key="16">
    <source>
        <dbReference type="EMBL" id="ESN96335.1"/>
    </source>
</evidence>
<dbReference type="InterPro" id="IPR057243">
    <property type="entry name" value="Integrin_I-EGF_CS"/>
</dbReference>
<dbReference type="GO" id="GO:0033627">
    <property type="term" value="P:cell adhesion mediated by integrin"/>
    <property type="evidence" value="ECO:0000318"/>
    <property type="project" value="GO_Central"/>
</dbReference>
<evidence type="ECO:0000256" key="4">
    <source>
        <dbReference type="ARBA" id="ARBA00022692"/>
    </source>
</evidence>
<feature type="domain" description="TNFR-Cys" evidence="15">
    <location>
        <begin position="440"/>
        <end position="478"/>
    </location>
</feature>
<dbReference type="Proteomes" id="UP000015101">
    <property type="component" value="Unassembled WGS sequence"/>
</dbReference>
<dbReference type="GO" id="GO:0007160">
    <property type="term" value="P:cell-matrix adhesion"/>
    <property type="evidence" value="ECO:0000318"/>
    <property type="project" value="GO_Central"/>
</dbReference>
<dbReference type="OrthoDB" id="410592at2759"/>
<evidence type="ECO:0000256" key="11">
    <source>
        <dbReference type="ARBA" id="ARBA00023157"/>
    </source>
</evidence>
<proteinExistence type="inferred from homology"/>
<dbReference type="Pfam" id="PF08725">
    <property type="entry name" value="Integrin_b_cyt"/>
    <property type="match status" value="1"/>
</dbReference>
<evidence type="ECO:0000256" key="6">
    <source>
        <dbReference type="ARBA" id="ARBA00022737"/>
    </source>
</evidence>
<dbReference type="InterPro" id="IPR014836">
    <property type="entry name" value="Integrin_bsu_cyt_dom"/>
</dbReference>
<dbReference type="SUPFAM" id="SSF57196">
    <property type="entry name" value="EGF/Laminin"/>
    <property type="match status" value="1"/>
</dbReference>
<keyword evidence="10 14" id="KW-0472">Membrane</keyword>
<dbReference type="PANTHER" id="PTHR10082:SF60">
    <property type="entry name" value="INTEGRIN BETA-PS"/>
    <property type="match status" value="1"/>
</dbReference>
<dbReference type="Gene3D" id="1.20.5.100">
    <property type="entry name" value="Cytochrome c1, transmembrane anchor, C-terminal"/>
    <property type="match status" value="1"/>
</dbReference>
<gene>
    <name evidence="17" type="primary">20211168</name>
    <name evidence="16" type="ORF">HELRODRAFT_189200</name>
</gene>
<dbReference type="Gene3D" id="2.10.25.10">
    <property type="entry name" value="Laminin"/>
    <property type="match status" value="2"/>
</dbReference>
<comment type="similarity">
    <text evidence="2 13">Belongs to the integrin beta chain family.</text>
</comment>
<dbReference type="PROSITE" id="PS00652">
    <property type="entry name" value="TNFR_NGFR_1"/>
    <property type="match status" value="1"/>
</dbReference>
<evidence type="ECO:0000256" key="14">
    <source>
        <dbReference type="SAM" id="Phobius"/>
    </source>
</evidence>
<keyword evidence="9 13" id="KW-0401">Integrin</keyword>
<dbReference type="Pfam" id="PF00362">
    <property type="entry name" value="Integrin_beta"/>
    <property type="match status" value="1"/>
</dbReference>
<dbReference type="GO" id="GO:0008305">
    <property type="term" value="C:integrin complex"/>
    <property type="evidence" value="ECO:0000318"/>
    <property type="project" value="GO_Central"/>
</dbReference>
<dbReference type="SUPFAM" id="SSF69179">
    <property type="entry name" value="Integrin domains"/>
    <property type="match status" value="1"/>
</dbReference>
<dbReference type="Gene3D" id="2.60.40.1510">
    <property type="entry name" value="ntegrin, alpha v. Chain A, domain 3"/>
    <property type="match status" value="1"/>
</dbReference>
<dbReference type="SMART" id="SM00187">
    <property type="entry name" value="INB"/>
    <property type="match status" value="1"/>
</dbReference>
<dbReference type="HOGENOM" id="CLU_011772_0_0_1"/>
<evidence type="ECO:0000256" key="2">
    <source>
        <dbReference type="ARBA" id="ARBA00007449"/>
    </source>
</evidence>
<dbReference type="RefSeq" id="XP_009025515.1">
    <property type="nucleotide sequence ID" value="XM_009027267.1"/>
</dbReference>
<evidence type="ECO:0000313" key="18">
    <source>
        <dbReference type="Proteomes" id="UP000015101"/>
    </source>
</evidence>
<dbReference type="CTD" id="20211168"/>
<reference evidence="16 18" key="2">
    <citation type="journal article" date="2013" name="Nature">
        <title>Insights into bilaterian evolution from three spiralian genomes.</title>
        <authorList>
            <person name="Simakov O."/>
            <person name="Marletaz F."/>
            <person name="Cho S.J."/>
            <person name="Edsinger-Gonzales E."/>
            <person name="Havlak P."/>
            <person name="Hellsten U."/>
            <person name="Kuo D.H."/>
            <person name="Larsson T."/>
            <person name="Lv J."/>
            <person name="Arendt D."/>
            <person name="Savage R."/>
            <person name="Osoegawa K."/>
            <person name="de Jong P."/>
            <person name="Grimwood J."/>
            <person name="Chapman J.A."/>
            <person name="Shapiro H."/>
            <person name="Aerts A."/>
            <person name="Otillar R.P."/>
            <person name="Terry A.Y."/>
            <person name="Boore J.L."/>
            <person name="Grigoriev I.V."/>
            <person name="Lindberg D.R."/>
            <person name="Seaver E.C."/>
            <person name="Weisblat D.A."/>
            <person name="Putnam N.H."/>
            <person name="Rokhsar D.S."/>
        </authorList>
    </citation>
    <scope>NUCLEOTIDE SEQUENCE</scope>
</reference>
<accession>T1FQS1</accession>
<dbReference type="OMA" id="AYEITHL"/>
<sequence length="630" mass="71768">MSQLKQGSVCRFAYEITHLEVEFESARNHPLEIYFLVDATSTMQPLREHILQVIDELVSNLKKITLKVKIGLGLFAEKRIIPFAEYSNNTETSYNFKNQVNLTTDFDLFKKKVKEFEKIRNNDAPEDWLSAFVQIVTCKEIIGWSDPARKLVILFTDEAFHHAGDGKLAGIVEVNDLSCHLDANGYYTHDKIQDYPSVSQVKYLVELKKIHLFMFINDWKDRIVNIYKELKEILPYSLFFPFKENFNESDPFKFISDNYKSIQKKVEFVSNDVPRDDLHWVIESQCPNEAEFTSKSYCPEVHPDDKAKFKFQISTSSCDKRTILFDLPDHNEKIQVDIEGICQCSCESFRKSSICNMHGDAECGSCQCHEGYYGDKCQCFTERVVKVNSNFSFNKNVCQPLSALQLVSVTTMIVNKYRDECATVGSNNLPRTHSNDDRRCKINLVYYSDKGTCHCGKCQCQPGFSGSACDCPTSNKTCLASNGDLCNGVGECNCGVCQCAKDRPFIGDTCEECPTCSDDVCQEHEFCASCFFEPDDHICHSECSTNIHPVNQLPECVSELMIIGSVVGGVAMIGVIMLVVWKVVVTVHDNKEYKKFEMERKNAKWALNVSPLYRDAVSRYRNPIYGLNKD</sequence>
<dbReference type="GO" id="GO:0007229">
    <property type="term" value="P:integrin-mediated signaling pathway"/>
    <property type="evidence" value="ECO:0000318"/>
    <property type="project" value="GO_Central"/>
</dbReference>
<dbReference type="InterPro" id="IPR036465">
    <property type="entry name" value="vWFA_dom_sf"/>
</dbReference>
<dbReference type="EMBL" id="KB097495">
    <property type="protein sequence ID" value="ESN96335.1"/>
    <property type="molecule type" value="Genomic_DNA"/>
</dbReference>
<keyword evidence="18" id="KW-1185">Reference proteome</keyword>
<dbReference type="PROSITE" id="PS00243">
    <property type="entry name" value="I_EGF_1"/>
    <property type="match status" value="1"/>
</dbReference>
<evidence type="ECO:0000256" key="13">
    <source>
        <dbReference type="RuleBase" id="RU000633"/>
    </source>
</evidence>